<accession>A0A2Z7BPB0</accession>
<gene>
    <name evidence="2" type="ORF">F511_31239</name>
</gene>
<reference evidence="2 3" key="1">
    <citation type="journal article" date="2015" name="Proc. Natl. Acad. Sci. U.S.A.">
        <title>The resurrection genome of Boea hygrometrica: A blueprint for survival of dehydration.</title>
        <authorList>
            <person name="Xiao L."/>
            <person name="Yang G."/>
            <person name="Zhang L."/>
            <person name="Yang X."/>
            <person name="Zhao S."/>
            <person name="Ji Z."/>
            <person name="Zhou Q."/>
            <person name="Hu M."/>
            <person name="Wang Y."/>
            <person name="Chen M."/>
            <person name="Xu Y."/>
            <person name="Jin H."/>
            <person name="Xiao X."/>
            <person name="Hu G."/>
            <person name="Bao F."/>
            <person name="Hu Y."/>
            <person name="Wan P."/>
            <person name="Li L."/>
            <person name="Deng X."/>
            <person name="Kuang T."/>
            <person name="Xiang C."/>
            <person name="Zhu J.K."/>
            <person name="Oliver M.J."/>
            <person name="He Y."/>
        </authorList>
    </citation>
    <scope>NUCLEOTIDE SEQUENCE [LARGE SCALE GENOMIC DNA]</scope>
    <source>
        <strain evidence="3">cv. XS01</strain>
    </source>
</reference>
<evidence type="ECO:0000256" key="1">
    <source>
        <dbReference type="SAM" id="MobiDB-lite"/>
    </source>
</evidence>
<dbReference type="Proteomes" id="UP000250235">
    <property type="component" value="Unassembled WGS sequence"/>
</dbReference>
<feature type="region of interest" description="Disordered" evidence="1">
    <location>
        <begin position="66"/>
        <end position="145"/>
    </location>
</feature>
<dbReference type="AlphaFoldDB" id="A0A2Z7BPB0"/>
<protein>
    <submittedName>
        <fullName evidence="2">Protein phosphatase 2a, regulatory subunit</fullName>
    </submittedName>
</protein>
<name>A0A2Z7BPB0_9LAMI</name>
<feature type="compositionally biased region" description="Basic and acidic residues" evidence="1">
    <location>
        <begin position="81"/>
        <end position="99"/>
    </location>
</feature>
<sequence length="259" mass="28099">MFSVVGAQVYRYESSDDEAQNRFQSEDQHALDTPITNTDIQNIAQAGVPGNIEVIDLTNCDSVHDQLTTGVPDVSAGSRNVEPDRTSADPDHAQAEQDRMLAGGEHTQADDPNPTSGIQGDPSGFSIAAAPPLHKPRRRRPPSVAAAVAAAPPPAADDFVIGLVPISEDLPPPTFQEPEFPVNLVGARRLDASKHEASTSYRSGFRWNKNHPSNLVIDNPTAPLRTRGQMIDEYFNYAFISHTDQIGVQLSKDNSSRRI</sequence>
<evidence type="ECO:0000313" key="3">
    <source>
        <dbReference type="Proteomes" id="UP000250235"/>
    </source>
</evidence>
<organism evidence="2 3">
    <name type="scientific">Dorcoceras hygrometricum</name>
    <dbReference type="NCBI Taxonomy" id="472368"/>
    <lineage>
        <taxon>Eukaryota</taxon>
        <taxon>Viridiplantae</taxon>
        <taxon>Streptophyta</taxon>
        <taxon>Embryophyta</taxon>
        <taxon>Tracheophyta</taxon>
        <taxon>Spermatophyta</taxon>
        <taxon>Magnoliopsida</taxon>
        <taxon>eudicotyledons</taxon>
        <taxon>Gunneridae</taxon>
        <taxon>Pentapetalae</taxon>
        <taxon>asterids</taxon>
        <taxon>lamiids</taxon>
        <taxon>Lamiales</taxon>
        <taxon>Gesneriaceae</taxon>
        <taxon>Didymocarpoideae</taxon>
        <taxon>Trichosporeae</taxon>
        <taxon>Loxocarpinae</taxon>
        <taxon>Dorcoceras</taxon>
    </lineage>
</organism>
<proteinExistence type="predicted"/>
<evidence type="ECO:0000313" key="2">
    <source>
        <dbReference type="EMBL" id="KZV33746.1"/>
    </source>
</evidence>
<keyword evidence="3" id="KW-1185">Reference proteome</keyword>
<dbReference type="EMBL" id="KV005687">
    <property type="protein sequence ID" value="KZV33746.1"/>
    <property type="molecule type" value="Genomic_DNA"/>
</dbReference>